<sequence length="585" mass="61538">MRGLQETQQDHDARLRNLERRQDEDSRVKSVWGGNSPFPSGLTGATSNPPGMDFSSFDDDNSTNMMRSLQLDTDDPPRRLGATSRANSVRFDESANQNQWSHNSRASGEFITRSSSGLGGGFPLFERSTSHKSEGRQSSAGHSMSGRANSLGFDITGSMQGNADDNPGVAPGLFLLGTVPAIIRCWMNTDYTHDSLLYAAVCTGSYRSFLDERIIHDLGYDSMIKSDIRGTRKIKLPLYLPEAVPSVSSSRASSPSHQLSCPSVVVDFNVLEAAGDLPSPKAIQIFLGSDMLRAHNADILFSSNSMTMVDSNRDKLAVPFVRPEDEAAFKGLYITTTARQALDGRCDMKPAQSLADLTALANGHDLHTRSSSPESKSTDALDPSSKPTSTDFRRPAPRSPSITSTTSGRRSLSRKPSLTALNTSANNGTASTAPHPSSSATSATAPTTAIWSNWRRDGSQPPAGATANPTDWGARTRRETGIKVLKPTRQASRTASSATTAAAPAASAASTTAPASAASVTSDSPTAGQASRFFDEGGKRRGVAGAAAAAVAAVGGDVGERGAKGRGVGNPIGGASAFGWLNGPR</sequence>
<evidence type="ECO:0000256" key="1">
    <source>
        <dbReference type="SAM" id="MobiDB-lite"/>
    </source>
</evidence>
<feature type="compositionally biased region" description="Polar residues" evidence="1">
    <location>
        <begin position="136"/>
        <end position="148"/>
    </location>
</feature>
<feature type="region of interest" description="Disordered" evidence="1">
    <location>
        <begin position="1"/>
        <end position="153"/>
    </location>
</feature>
<feature type="compositionally biased region" description="Low complexity" evidence="1">
    <location>
        <begin position="429"/>
        <end position="449"/>
    </location>
</feature>
<evidence type="ECO:0000313" key="3">
    <source>
        <dbReference type="Proteomes" id="UP000327013"/>
    </source>
</evidence>
<feature type="compositionally biased region" description="Polar residues" evidence="1">
    <location>
        <begin position="94"/>
        <end position="106"/>
    </location>
</feature>
<feature type="compositionally biased region" description="Low complexity" evidence="1">
    <location>
        <begin position="399"/>
        <end position="410"/>
    </location>
</feature>
<feature type="region of interest" description="Disordered" evidence="1">
    <location>
        <begin position="365"/>
        <end position="533"/>
    </location>
</feature>
<feature type="compositionally biased region" description="Basic and acidic residues" evidence="1">
    <location>
        <begin position="8"/>
        <end position="28"/>
    </location>
</feature>
<organism evidence="2 3">
    <name type="scientific">Carpinus fangiana</name>
    <dbReference type="NCBI Taxonomy" id="176857"/>
    <lineage>
        <taxon>Eukaryota</taxon>
        <taxon>Viridiplantae</taxon>
        <taxon>Streptophyta</taxon>
        <taxon>Embryophyta</taxon>
        <taxon>Tracheophyta</taxon>
        <taxon>Spermatophyta</taxon>
        <taxon>Magnoliopsida</taxon>
        <taxon>eudicotyledons</taxon>
        <taxon>Gunneridae</taxon>
        <taxon>Pentapetalae</taxon>
        <taxon>rosids</taxon>
        <taxon>fabids</taxon>
        <taxon>Fagales</taxon>
        <taxon>Betulaceae</taxon>
        <taxon>Carpinus</taxon>
    </lineage>
</organism>
<feature type="region of interest" description="Disordered" evidence="1">
    <location>
        <begin position="558"/>
        <end position="585"/>
    </location>
</feature>
<protein>
    <submittedName>
        <fullName evidence="2">Uncharacterized protein</fullName>
    </submittedName>
</protein>
<reference evidence="2 3" key="1">
    <citation type="submission" date="2019-06" db="EMBL/GenBank/DDBJ databases">
        <title>A chromosomal-level reference genome of Carpinus fangiana (Coryloideae, Betulaceae).</title>
        <authorList>
            <person name="Yang X."/>
            <person name="Wang Z."/>
            <person name="Zhang L."/>
            <person name="Hao G."/>
            <person name="Liu J."/>
            <person name="Yang Y."/>
        </authorList>
    </citation>
    <scope>NUCLEOTIDE SEQUENCE [LARGE SCALE GENOMIC DNA]</scope>
    <source>
        <strain evidence="2">Cfa_2016G</strain>
        <tissue evidence="2">Leaf</tissue>
    </source>
</reference>
<feature type="compositionally biased region" description="Polar residues" evidence="1">
    <location>
        <begin position="419"/>
        <end position="428"/>
    </location>
</feature>
<dbReference type="Proteomes" id="UP000327013">
    <property type="component" value="Unassembled WGS sequence"/>
</dbReference>
<feature type="compositionally biased region" description="Low complexity" evidence="1">
    <location>
        <begin position="491"/>
        <end position="527"/>
    </location>
</feature>
<dbReference type="AlphaFoldDB" id="A0A5N6KW66"/>
<gene>
    <name evidence="2" type="ORF">FH972_023775</name>
</gene>
<proteinExistence type="predicted"/>
<dbReference type="OrthoDB" id="5369841at2759"/>
<keyword evidence="3" id="KW-1185">Reference proteome</keyword>
<name>A0A5N6KW66_9ROSI</name>
<dbReference type="EMBL" id="VIBQ01000014">
    <property type="protein sequence ID" value="KAB8349761.1"/>
    <property type="molecule type" value="Genomic_DNA"/>
</dbReference>
<feature type="compositionally biased region" description="Polar residues" evidence="1">
    <location>
        <begin position="62"/>
        <end position="71"/>
    </location>
</feature>
<evidence type="ECO:0000313" key="2">
    <source>
        <dbReference type="EMBL" id="KAB8349761.1"/>
    </source>
</evidence>
<accession>A0A5N6KW66</accession>
<comment type="caution">
    <text evidence="2">The sequence shown here is derived from an EMBL/GenBank/DDBJ whole genome shotgun (WGS) entry which is preliminary data.</text>
</comment>